<evidence type="ECO:0000313" key="8">
    <source>
        <dbReference type="EMBL" id="RNL40827.1"/>
    </source>
</evidence>
<dbReference type="GO" id="GO:0055085">
    <property type="term" value="P:transmembrane transport"/>
    <property type="evidence" value="ECO:0007669"/>
    <property type="project" value="InterPro"/>
</dbReference>
<dbReference type="NCBIfam" id="NF038017">
    <property type="entry name" value="ABC_perm1"/>
    <property type="match status" value="1"/>
</dbReference>
<evidence type="ECO:0000256" key="4">
    <source>
        <dbReference type="ARBA" id="ARBA00023136"/>
    </source>
</evidence>
<dbReference type="PANTHER" id="PTHR43632">
    <property type="entry name" value="PERMEASE COMPONENT OF TUNGSTATE ABC TRANSPORTER"/>
    <property type="match status" value="1"/>
</dbReference>
<dbReference type="EMBL" id="QIBX01000004">
    <property type="protein sequence ID" value="RNL40827.1"/>
    <property type="molecule type" value="Genomic_DNA"/>
</dbReference>
<dbReference type="AlphaFoldDB" id="A0A3N0B125"/>
<dbReference type="Pfam" id="PF00528">
    <property type="entry name" value="BPD_transp_1"/>
    <property type="match status" value="1"/>
</dbReference>
<dbReference type="Gene3D" id="1.10.3720.10">
    <property type="entry name" value="MetI-like"/>
    <property type="match status" value="1"/>
</dbReference>
<reference evidence="9" key="1">
    <citation type="submission" date="2018-05" db="EMBL/GenBank/DDBJ databases">
        <title>Genome Sequencing of selected type strains of the family Eggerthellaceae.</title>
        <authorList>
            <person name="Danylec N."/>
            <person name="Stoll D.A."/>
            <person name="Doetsch A."/>
            <person name="Huch M."/>
        </authorList>
    </citation>
    <scope>NUCLEOTIDE SEQUENCE [LARGE SCALE GENOMIC DNA]</scope>
    <source>
        <strain evidence="9">DSM 24851</strain>
    </source>
</reference>
<evidence type="ECO:0000313" key="7">
    <source>
        <dbReference type="EMBL" id="HJF66621.1"/>
    </source>
</evidence>
<reference evidence="8" key="2">
    <citation type="journal article" date="2019" name="Microbiol. Resour. Announc.">
        <title>Draft Genome Sequences of Type Strains of Gordonibacter faecihominis, Paraeggerthella hongkongensis, Parvibacter caecicola,Slackia equolifaciens, Slackia faecicanis, and Slackia isoflavoniconvertens.</title>
        <authorList>
            <person name="Danylec N."/>
            <person name="Stoll D.A."/>
            <person name="Dotsch A."/>
            <person name="Huch M."/>
        </authorList>
    </citation>
    <scope>NUCLEOTIDE SEQUENCE</scope>
    <source>
        <strain evidence="8">DSM 24851</strain>
    </source>
</reference>
<dbReference type="RefSeq" id="WP_123208446.1">
    <property type="nucleotide sequence ID" value="NZ_JBHTHO010000002.1"/>
</dbReference>
<proteinExistence type="inferred from homology"/>
<reference evidence="7" key="4">
    <citation type="submission" date="2021-09" db="EMBL/GenBank/DDBJ databases">
        <authorList>
            <person name="Gilroy R."/>
        </authorList>
    </citation>
    <scope>NUCLEOTIDE SEQUENCE</scope>
    <source>
        <strain evidence="7">ChiGjej6B6-11269</strain>
    </source>
</reference>
<dbReference type="CDD" id="cd06261">
    <property type="entry name" value="TM_PBP2"/>
    <property type="match status" value="1"/>
</dbReference>
<organism evidence="8 9">
    <name type="scientific">Slackia equolifaciens</name>
    <dbReference type="NCBI Taxonomy" id="498718"/>
    <lineage>
        <taxon>Bacteria</taxon>
        <taxon>Bacillati</taxon>
        <taxon>Actinomycetota</taxon>
        <taxon>Coriobacteriia</taxon>
        <taxon>Eggerthellales</taxon>
        <taxon>Eggerthellaceae</taxon>
        <taxon>Slackia</taxon>
    </lineage>
</organism>
<feature type="transmembrane region" description="Helical" evidence="5">
    <location>
        <begin position="200"/>
        <end position="222"/>
    </location>
</feature>
<dbReference type="SUPFAM" id="SSF161098">
    <property type="entry name" value="MetI-like"/>
    <property type="match status" value="1"/>
</dbReference>
<dbReference type="EMBL" id="DYWI01000209">
    <property type="protein sequence ID" value="HJF66621.1"/>
    <property type="molecule type" value="Genomic_DNA"/>
</dbReference>
<evidence type="ECO:0000256" key="3">
    <source>
        <dbReference type="ARBA" id="ARBA00022989"/>
    </source>
</evidence>
<keyword evidence="2 5" id="KW-0812">Transmembrane</keyword>
<dbReference type="Proteomes" id="UP000786989">
    <property type="component" value="Unassembled WGS sequence"/>
</dbReference>
<feature type="transmembrane region" description="Helical" evidence="5">
    <location>
        <begin position="94"/>
        <end position="113"/>
    </location>
</feature>
<keyword evidence="3 5" id="KW-1133">Transmembrane helix</keyword>
<evidence type="ECO:0000313" key="9">
    <source>
        <dbReference type="Proteomes" id="UP000269591"/>
    </source>
</evidence>
<dbReference type="PANTHER" id="PTHR43632:SF1">
    <property type="entry name" value="PERMEASE COMPONENT OF TUNGSTATE ABC TRANSPORTER"/>
    <property type="match status" value="1"/>
</dbReference>
<comment type="subcellular location">
    <subcellularLocation>
        <location evidence="5">Cell membrane</location>
        <topology evidence="5">Multi-pass membrane protein</topology>
    </subcellularLocation>
    <subcellularLocation>
        <location evidence="1">Membrane</location>
        <topology evidence="1">Multi-pass membrane protein</topology>
    </subcellularLocation>
</comment>
<evidence type="ECO:0000259" key="6">
    <source>
        <dbReference type="PROSITE" id="PS50928"/>
    </source>
</evidence>
<keyword evidence="9" id="KW-1185">Reference proteome</keyword>
<dbReference type="InterPro" id="IPR049783">
    <property type="entry name" value="ABC_perm_TupB-like"/>
</dbReference>
<evidence type="ECO:0000256" key="2">
    <source>
        <dbReference type="ARBA" id="ARBA00022692"/>
    </source>
</evidence>
<dbReference type="PROSITE" id="PS50928">
    <property type="entry name" value="ABC_TM1"/>
    <property type="match status" value="1"/>
</dbReference>
<feature type="domain" description="ABC transmembrane type-1" evidence="6">
    <location>
        <begin position="23"/>
        <end position="219"/>
    </location>
</feature>
<gene>
    <name evidence="8" type="ORF">DMP06_03920</name>
    <name evidence="7" type="ORF">K8U77_11000</name>
</gene>
<keyword evidence="4 5" id="KW-0472">Membrane</keyword>
<accession>A0A3N0B125</accession>
<evidence type="ECO:0000256" key="1">
    <source>
        <dbReference type="ARBA" id="ARBA00004141"/>
    </source>
</evidence>
<comment type="caution">
    <text evidence="8">The sequence shown here is derived from an EMBL/GenBank/DDBJ whole genome shotgun (WGS) entry which is preliminary data.</text>
</comment>
<evidence type="ECO:0000256" key="5">
    <source>
        <dbReference type="RuleBase" id="RU363032"/>
    </source>
</evidence>
<dbReference type="InterPro" id="IPR000515">
    <property type="entry name" value="MetI-like"/>
</dbReference>
<dbReference type="InterPro" id="IPR035906">
    <property type="entry name" value="MetI-like_sf"/>
</dbReference>
<feature type="transmembrane region" description="Helical" evidence="5">
    <location>
        <begin position="61"/>
        <end position="82"/>
    </location>
</feature>
<feature type="transmembrane region" description="Helical" evidence="5">
    <location>
        <begin position="22"/>
        <end position="49"/>
    </location>
</feature>
<dbReference type="Proteomes" id="UP000269591">
    <property type="component" value="Unassembled WGS sequence"/>
</dbReference>
<sequence length="228" mass="24406">MLTAFEEAIALLVSGDEMLTNIVLVTLRMSIASSLIALAIGMPLGTALAMGRSKIVSALVIVNRTLMGVPPVVCGLLCYLMFCGVGPLRWLQLLYTVEGMVVAQVLLITPIVAGNMESYVRGLVDDVRETARGIGLSRVRTALLLLGECRYQVFTVYLIAFGRAIAEVGAVSMVGGAIAYKTNVMTTAIMMYTNRGDFTLGIALGIILLLMFLTLNVAVSIVQRNVAR</sequence>
<name>A0A3N0B125_9ACTN</name>
<comment type="similarity">
    <text evidence="5">Belongs to the binding-protein-dependent transport system permease family.</text>
</comment>
<feature type="transmembrane region" description="Helical" evidence="5">
    <location>
        <begin position="154"/>
        <end position="180"/>
    </location>
</feature>
<keyword evidence="5" id="KW-0813">Transport</keyword>
<protein>
    <submittedName>
        <fullName evidence="8">ABC transporter permease</fullName>
    </submittedName>
</protein>
<dbReference type="OrthoDB" id="9781724at2"/>
<reference evidence="7" key="3">
    <citation type="journal article" date="2021" name="PeerJ">
        <title>Extensive microbial diversity within the chicken gut microbiome revealed by metagenomics and culture.</title>
        <authorList>
            <person name="Gilroy R."/>
            <person name="Ravi A."/>
            <person name="Getino M."/>
            <person name="Pursley I."/>
            <person name="Horton D.L."/>
            <person name="Alikhan N.F."/>
            <person name="Baker D."/>
            <person name="Gharbi K."/>
            <person name="Hall N."/>
            <person name="Watson M."/>
            <person name="Adriaenssens E.M."/>
            <person name="Foster-Nyarko E."/>
            <person name="Jarju S."/>
            <person name="Secka A."/>
            <person name="Antonio M."/>
            <person name="Oren A."/>
            <person name="Chaudhuri R.R."/>
            <person name="La Ragione R."/>
            <person name="Hildebrand F."/>
            <person name="Pallen M.J."/>
        </authorList>
    </citation>
    <scope>NUCLEOTIDE SEQUENCE</scope>
    <source>
        <strain evidence="7">ChiGjej6B6-11269</strain>
    </source>
</reference>
<dbReference type="GO" id="GO:0005886">
    <property type="term" value="C:plasma membrane"/>
    <property type="evidence" value="ECO:0007669"/>
    <property type="project" value="UniProtKB-SubCell"/>
</dbReference>